<dbReference type="RefSeq" id="WP_168134688.1">
    <property type="nucleotide sequence ID" value="NZ_JAAVJH010000006.1"/>
</dbReference>
<protein>
    <recommendedName>
        <fullName evidence="3">Outer membrane beta-barrel protein</fullName>
    </recommendedName>
</protein>
<organism evidence="1 2">
    <name type="scientific">Sphingomonas corticis</name>
    <dbReference type="NCBI Taxonomy" id="2722791"/>
    <lineage>
        <taxon>Bacteria</taxon>
        <taxon>Pseudomonadati</taxon>
        <taxon>Pseudomonadota</taxon>
        <taxon>Alphaproteobacteria</taxon>
        <taxon>Sphingomonadales</taxon>
        <taxon>Sphingomonadaceae</taxon>
        <taxon>Sphingomonas</taxon>
    </lineage>
</organism>
<name>A0ABX1CQA8_9SPHN</name>
<keyword evidence="2" id="KW-1185">Reference proteome</keyword>
<evidence type="ECO:0008006" key="3">
    <source>
        <dbReference type="Google" id="ProtNLM"/>
    </source>
</evidence>
<reference evidence="1 2" key="1">
    <citation type="submission" date="2020-03" db="EMBL/GenBank/DDBJ databases">
        <authorList>
            <person name="Wang L."/>
            <person name="He N."/>
            <person name="Li Y."/>
            <person name="Fang Y."/>
            <person name="Zhang F."/>
        </authorList>
    </citation>
    <scope>NUCLEOTIDE SEQUENCE [LARGE SCALE GENOMIC DNA]</scope>
    <source>
        <strain evidence="1 2">36D10-4-7</strain>
    </source>
</reference>
<comment type="caution">
    <text evidence="1">The sequence shown here is derived from an EMBL/GenBank/DDBJ whole genome shotgun (WGS) entry which is preliminary data.</text>
</comment>
<gene>
    <name evidence="1" type="ORF">HBH26_11185</name>
</gene>
<accession>A0ABX1CQA8</accession>
<evidence type="ECO:0000313" key="2">
    <source>
        <dbReference type="Proteomes" id="UP000732399"/>
    </source>
</evidence>
<dbReference type="Proteomes" id="UP000732399">
    <property type="component" value="Unassembled WGS sequence"/>
</dbReference>
<dbReference type="EMBL" id="JAAVJH010000006">
    <property type="protein sequence ID" value="NJR79148.1"/>
    <property type="molecule type" value="Genomic_DNA"/>
</dbReference>
<proteinExistence type="predicted"/>
<evidence type="ECO:0000313" key="1">
    <source>
        <dbReference type="EMBL" id="NJR79148.1"/>
    </source>
</evidence>
<sequence>MNGTTYVRAALALGTALGAIGTAQGQAIPNYGNYEELRGTFRVGVNVTNALNNFNDQDAFDQSDIDGIIDYLDPFELSGRIGPLNTQTAAIDAVFDVRGAFGRGGYAQNSPVLNIRVVLPDGNTFVNKNGDTCSFTYNGATRQDSFDLFDAAVDDDDSPTSRALLSCLTGALVRSSPVDPLAGNPGSLQSALARGALDFTNGDSAIEEQGADGANAAGDPWIVGASYGFGNAGRFDLTRIDARIARGFRVGEGGRSRLKVDLPFSYTRINGTAAYTGQLAIGLEMPVGRNFSIEPRIGYGATGSAEIGQVGHIAQGSIAARYVLAGLGRGRLVLGAMGGYSQTLGTPFTDLDLDPGLKNGVFRGGAAYETPITLRAGGRSLSVRGSYSYTQYTGDDLFNNNFHEFTLSAGLRTREEQVRGLRDVVRFNLSTIQASGYEQYTIGLGFRF</sequence>